<keyword evidence="7" id="KW-0533">Nickel</keyword>
<keyword evidence="10" id="KW-0484">Methanogenesis</keyword>
<dbReference type="Proteomes" id="UP000606580">
    <property type="component" value="Unassembled WGS sequence"/>
</dbReference>
<dbReference type="GO" id="GO:0015948">
    <property type="term" value="P:methanogenesis"/>
    <property type="evidence" value="ECO:0007669"/>
    <property type="project" value="UniProtKB-KW"/>
</dbReference>
<dbReference type="EC" id="2.8.4.1" evidence="5"/>
<comment type="similarity">
    <text evidence="3">Belongs to the methyl-coenzyme M reductase alpha subunit family.</text>
</comment>
<evidence type="ECO:0000256" key="9">
    <source>
        <dbReference type="ARBA" id="ARBA00022723"/>
    </source>
</evidence>
<evidence type="ECO:0000259" key="12">
    <source>
        <dbReference type="Pfam" id="PF02249"/>
    </source>
</evidence>
<dbReference type="SUPFAM" id="SSF48081">
    <property type="entry name" value="Methyl-coenzyme M reductase alpha and beta chain C-terminal domain"/>
    <property type="match status" value="1"/>
</dbReference>
<evidence type="ECO:0000256" key="5">
    <source>
        <dbReference type="ARBA" id="ARBA00013271"/>
    </source>
</evidence>
<sequence length="640" mass="71335">MSQTRTSKENTVVEEGKPWDPHAIKATLEKGKTWERMSIRDDCGNMFKSKFGDIDFTDKHTEYYGFNGVMQSKRKSEAWEIAKRITRERGIPNYNPDLHLHGVQMGQRMLQTYKITGLEREWAGAEDTPAHPGWVPGTGIYGIEMDDVNYENNVAMQQSRDDISRTSINGMNISHETIERRFGKEVTPETINTYMEMLNHNLGAGALIQEHVTETNPELVKDCYAIMFTGDDDVADAMDPRFITNIDTHFPEYQAVQLKEQLKGKMYQVCRIPTMALRTSDGGLARAWVGQQASLAYVGAYDIPAGDAITSDFVFTIKHGDVVFSGTALPYRRAQRVNSIGGVPYGYYADICQSSRTPEAIKGLDGGLDPVKVTVEALTPGCVLTDQAWLHNYLAGGSSSWASYVMSVYTDEILEDPSYYGADWGMHHYKCGVGEVPNTLKNGMEIAEVVGQHFLASYDLYPAMCETHFGGSQRFLLQCAAIGAATGALTGDSDLGQTMWMYNTHIEKEHCMRLGFYGHDMQDQQGCGHNASYRSDQSSPYELRNMNFPDQAMHVGHVGGYVGICGGSAHARGAAYSTNPIIKVAYADHEHIQFDWRYPRREYGRGALHDFMPAGERTVVCPAYAGGITANLPPMYEKKR</sequence>
<comment type="subunit">
    <text evidence="4">MCR is a hexamer of two alpha, two beta, and two gamma chains, forming a dimer of heterotrimers.</text>
</comment>
<dbReference type="SUPFAM" id="SSF55088">
    <property type="entry name" value="Methyl-coenzyme M reductase subunits"/>
    <property type="match status" value="1"/>
</dbReference>
<reference evidence="14" key="1">
    <citation type="journal article" date="2020" name="MBio">
        <title>'Candidatus Ethanoperedens,' a Thermophilic Genus of Archaea Mediating the Anaerobic Oxidation of Ethane.</title>
        <authorList>
            <person name="Hahn C.J."/>
            <person name="Laso-Perez R."/>
            <person name="Vulcano F."/>
            <person name="Vaziourakis K.M."/>
            <person name="Stokke R."/>
            <person name="Steen I.H."/>
            <person name="Teske A."/>
            <person name="Boetius A."/>
            <person name="Liebeke M."/>
            <person name="Amann R."/>
            <person name="Knittel K."/>
            <person name="Wegener G."/>
        </authorList>
    </citation>
    <scope>NUCLEOTIDE SEQUENCE</scope>
    <source>
        <strain evidence="14">GoM-Arc1-LC-WB58</strain>
    </source>
</reference>
<dbReference type="GO" id="GO:0046872">
    <property type="term" value="F:metal ion binding"/>
    <property type="evidence" value="ECO:0007669"/>
    <property type="project" value="UniProtKB-KW"/>
</dbReference>
<gene>
    <name evidence="14" type="ORF">GIS02_04300</name>
</gene>
<keyword evidence="8" id="KW-0808">Transferase</keyword>
<comment type="catalytic activity">
    <reaction evidence="11">
        <text>coenzyme B + methyl-coenzyme M = methane + coenzyme M-coenzyme B heterodisulfide</text>
        <dbReference type="Rhea" id="RHEA:12532"/>
        <dbReference type="ChEBI" id="CHEBI:16183"/>
        <dbReference type="ChEBI" id="CHEBI:58286"/>
        <dbReference type="ChEBI" id="CHEBI:58411"/>
        <dbReference type="ChEBI" id="CHEBI:58596"/>
        <dbReference type="EC" id="2.8.4.1"/>
    </reaction>
    <physiologicalReaction direction="left-to-right" evidence="11">
        <dbReference type="Rhea" id="RHEA:12533"/>
    </physiologicalReaction>
</comment>
<feature type="domain" description="Methyl-coenzyme M reductase alpha subunit N-terminal" evidence="13">
    <location>
        <begin position="138"/>
        <end position="330"/>
    </location>
</feature>
<dbReference type="Pfam" id="PF02249">
    <property type="entry name" value="MCR_alpha"/>
    <property type="match status" value="1"/>
</dbReference>
<dbReference type="Pfam" id="PF02745">
    <property type="entry name" value="MCR_alpha_N"/>
    <property type="match status" value="2"/>
</dbReference>
<dbReference type="GO" id="GO:0050524">
    <property type="term" value="F:coenzyme-B sulfoethylthiotransferase activity"/>
    <property type="evidence" value="ECO:0007669"/>
    <property type="project" value="UniProtKB-EC"/>
</dbReference>
<dbReference type="InterPro" id="IPR008924">
    <property type="entry name" value="Me_CoM_Rdtase_asu/bsu_C"/>
</dbReference>
<evidence type="ECO:0000256" key="2">
    <source>
        <dbReference type="ARBA" id="ARBA00005149"/>
    </source>
</evidence>
<evidence type="ECO:0000256" key="8">
    <source>
        <dbReference type="ARBA" id="ARBA00022679"/>
    </source>
</evidence>
<evidence type="ECO:0000259" key="13">
    <source>
        <dbReference type="Pfam" id="PF02745"/>
    </source>
</evidence>
<dbReference type="Gene3D" id="3.90.390.10">
    <property type="entry name" value="Methyl-coenzyme M Reductase, Chain A, domain 1"/>
    <property type="match status" value="1"/>
</dbReference>
<evidence type="ECO:0000256" key="11">
    <source>
        <dbReference type="ARBA" id="ARBA00047772"/>
    </source>
</evidence>
<dbReference type="Gene3D" id="3.30.70.470">
    <property type="match status" value="1"/>
</dbReference>
<proteinExistence type="inferred from homology"/>
<dbReference type="InterPro" id="IPR015823">
    <property type="entry name" value="Me_CoM_Rdtase_asu_N_sub2"/>
</dbReference>
<name>A0A848D8L8_9EURY</name>
<evidence type="ECO:0000313" key="14">
    <source>
        <dbReference type="EMBL" id="NMG83409.1"/>
    </source>
</evidence>
<evidence type="ECO:0000256" key="3">
    <source>
        <dbReference type="ARBA" id="ARBA00010434"/>
    </source>
</evidence>
<evidence type="ECO:0000313" key="15">
    <source>
        <dbReference type="Proteomes" id="UP000606580"/>
    </source>
</evidence>
<feature type="domain" description="Methyl-coenzyme M reductase alpha subunit N-terminal" evidence="13">
    <location>
        <begin position="46"/>
        <end position="118"/>
    </location>
</feature>
<organism evidence="14 15">
    <name type="scientific">Candidatus Ethanoperedens thermophilum</name>
    <dbReference type="NCBI Taxonomy" id="2766897"/>
    <lineage>
        <taxon>Archaea</taxon>
        <taxon>Methanobacteriati</taxon>
        <taxon>Methanobacteriota</taxon>
        <taxon>Stenosarchaea group</taxon>
        <taxon>Methanomicrobia</taxon>
        <taxon>Methanosarcinales</taxon>
        <taxon>Methanosarcinales incertae sedis</taxon>
        <taxon>GOM Arc I cluster</taxon>
        <taxon>Candidatus Ethanoperedens</taxon>
    </lineage>
</organism>
<accession>A0A848D8L8</accession>
<evidence type="ECO:0000256" key="7">
    <source>
        <dbReference type="ARBA" id="ARBA00022596"/>
    </source>
</evidence>
<dbReference type="InterPro" id="IPR003183">
    <property type="entry name" value="Me_CoM_Rdtase_asu_N"/>
</dbReference>
<keyword evidence="6" id="KW-0488">Methylation</keyword>
<dbReference type="InterPro" id="IPR009047">
    <property type="entry name" value="Me_CoM_Rdtase_asu_C"/>
</dbReference>
<dbReference type="AlphaFoldDB" id="A0A848D8L8"/>
<dbReference type="InterPro" id="IPR009024">
    <property type="entry name" value="Me_CoM_Rdtase_Fd-like_fold"/>
</dbReference>
<feature type="domain" description="Methyl-coenzyme M reductase alpha subunit C-terminal" evidence="12">
    <location>
        <begin position="386"/>
        <end position="514"/>
    </location>
</feature>
<dbReference type="Gene3D" id="1.20.840.10">
    <property type="entry name" value="Methyl-coenzyme M reductase, alpha/beta subunit, C-terminal"/>
    <property type="match status" value="1"/>
</dbReference>
<evidence type="ECO:0000256" key="4">
    <source>
        <dbReference type="ARBA" id="ARBA00011155"/>
    </source>
</evidence>
<comment type="pathway">
    <text evidence="2">One-carbon metabolism; methyl-coenzyme M reduction; methane from methyl-coenzyme M: step 1/1.</text>
</comment>
<keyword evidence="9" id="KW-0479">Metal-binding</keyword>
<evidence type="ECO:0000256" key="6">
    <source>
        <dbReference type="ARBA" id="ARBA00022481"/>
    </source>
</evidence>
<comment type="caution">
    <text evidence="14">The sequence shown here is derived from an EMBL/GenBank/DDBJ whole genome shotgun (WGS) entry which is preliminary data.</text>
</comment>
<evidence type="ECO:0000256" key="1">
    <source>
        <dbReference type="ARBA" id="ARBA00001952"/>
    </source>
</evidence>
<evidence type="ECO:0000256" key="10">
    <source>
        <dbReference type="ARBA" id="ARBA00022994"/>
    </source>
</evidence>
<dbReference type="EMBL" id="WNEG01000080">
    <property type="protein sequence ID" value="NMG83409.1"/>
    <property type="molecule type" value="Genomic_DNA"/>
</dbReference>
<dbReference type="UniPathway" id="UPA00646">
    <property type="reaction ID" value="UER00699"/>
</dbReference>
<protein>
    <recommendedName>
        <fullName evidence="5">coenzyme-B sulfoethylthiotransferase</fullName>
        <ecNumber evidence="5">2.8.4.1</ecNumber>
    </recommendedName>
</protein>
<comment type="cofactor">
    <cofactor evidence="1">
        <name>coenzyme F430</name>
        <dbReference type="ChEBI" id="CHEBI:60540"/>
    </cofactor>
</comment>
<dbReference type="InterPro" id="IPR015811">
    <property type="entry name" value="Me_CoM_Rdtase_asu_N_sub1"/>
</dbReference>